<dbReference type="RefSeq" id="WP_270885071.1">
    <property type="nucleotide sequence ID" value="NZ_JAQFVF010000083.1"/>
</dbReference>
<gene>
    <name evidence="3" type="ORF">ACFPOG_16050</name>
</gene>
<reference evidence="4" key="1">
    <citation type="journal article" date="2019" name="Int. J. Syst. Evol. Microbiol.">
        <title>The Global Catalogue of Microorganisms (GCM) 10K type strain sequencing project: providing services to taxonomists for standard genome sequencing and annotation.</title>
        <authorList>
            <consortium name="The Broad Institute Genomics Platform"/>
            <consortium name="The Broad Institute Genome Sequencing Center for Infectious Disease"/>
            <person name="Wu L."/>
            <person name="Ma J."/>
        </authorList>
    </citation>
    <scope>NUCLEOTIDE SEQUENCE [LARGE SCALE GENOMIC DNA]</scope>
    <source>
        <strain evidence="4">KACC 11904</strain>
    </source>
</reference>
<dbReference type="Proteomes" id="UP001596044">
    <property type="component" value="Unassembled WGS sequence"/>
</dbReference>
<name>A0ABW0KA82_9BACL</name>
<feature type="domain" description="eCIS core" evidence="2">
    <location>
        <begin position="257"/>
        <end position="333"/>
    </location>
</feature>
<protein>
    <submittedName>
        <fullName evidence="3">DUF4157 domain-containing protein</fullName>
    </submittedName>
</protein>
<dbReference type="Pfam" id="PF13699">
    <property type="entry name" value="eCIS_core"/>
    <property type="match status" value="1"/>
</dbReference>
<feature type="region of interest" description="Disordered" evidence="1">
    <location>
        <begin position="1"/>
        <end position="32"/>
    </location>
</feature>
<feature type="compositionally biased region" description="Basic and acidic residues" evidence="1">
    <location>
        <begin position="313"/>
        <end position="325"/>
    </location>
</feature>
<accession>A0ABW0KA82</accession>
<dbReference type="EMBL" id="JBHSMJ010000022">
    <property type="protein sequence ID" value="MFC5449771.1"/>
    <property type="molecule type" value="Genomic_DNA"/>
</dbReference>
<organism evidence="3 4">
    <name type="scientific">Paenibacillus aestuarii</name>
    <dbReference type="NCBI Taxonomy" id="516965"/>
    <lineage>
        <taxon>Bacteria</taxon>
        <taxon>Bacillati</taxon>
        <taxon>Bacillota</taxon>
        <taxon>Bacilli</taxon>
        <taxon>Bacillales</taxon>
        <taxon>Paenibacillaceae</taxon>
        <taxon>Paenibacillus</taxon>
    </lineage>
</organism>
<evidence type="ECO:0000313" key="4">
    <source>
        <dbReference type="Proteomes" id="UP001596044"/>
    </source>
</evidence>
<dbReference type="InterPro" id="IPR025295">
    <property type="entry name" value="eCIS_core_dom"/>
</dbReference>
<proteinExistence type="predicted"/>
<sequence length="334" mass="36838">MHQPRINRQPDTSLHTSKKNKPAQASAADPLSIQRMIGNRAVGSMLNVQTKLTVGAAGDAYEQEADQMGKSVADHIAANDSIQRSEGEETEEEELQMKPSSESIQRSEGEETEEEALQMKPSSESIQRSEGEETEEEALQMKPSSESIQRSEGEETEEEALQMKPLSESIQRSEGEETEEEALQMKPSSESIQRSEGEETEEEALQMKPSSESIQRSEGEETEEEALQMKSSDGGSFEASSSVESRIQAQQGGGSKMDERIQAKMESAFNADFDDVRIHSNSESSALNRSLGAEAFATGNDIFFREGRYNPDSRDGQELLGHELTHVIQQRGGK</sequence>
<feature type="region of interest" description="Disordered" evidence="1">
    <location>
        <begin position="65"/>
        <end position="258"/>
    </location>
</feature>
<evidence type="ECO:0000259" key="2">
    <source>
        <dbReference type="Pfam" id="PF13699"/>
    </source>
</evidence>
<feature type="region of interest" description="Disordered" evidence="1">
    <location>
        <begin position="313"/>
        <end position="334"/>
    </location>
</feature>
<evidence type="ECO:0000313" key="3">
    <source>
        <dbReference type="EMBL" id="MFC5449771.1"/>
    </source>
</evidence>
<feature type="compositionally biased region" description="Low complexity" evidence="1">
    <location>
        <begin position="231"/>
        <end position="242"/>
    </location>
</feature>
<comment type="caution">
    <text evidence="3">The sequence shown here is derived from an EMBL/GenBank/DDBJ whole genome shotgun (WGS) entry which is preliminary data.</text>
</comment>
<keyword evidence="4" id="KW-1185">Reference proteome</keyword>
<evidence type="ECO:0000256" key="1">
    <source>
        <dbReference type="SAM" id="MobiDB-lite"/>
    </source>
</evidence>